<dbReference type="Proteomes" id="UP001614394">
    <property type="component" value="Unassembled WGS sequence"/>
</dbReference>
<proteinExistence type="inferred from homology"/>
<dbReference type="RefSeq" id="WP_399643581.1">
    <property type="nucleotide sequence ID" value="NZ_JBITYG010000001.1"/>
</dbReference>
<accession>A0ABW8BYN6</accession>
<dbReference type="Gene3D" id="1.10.600.10">
    <property type="entry name" value="Farnesyl Diphosphate Synthase"/>
    <property type="match status" value="1"/>
</dbReference>
<keyword evidence="3" id="KW-1185">Reference proteome</keyword>
<sequence length="317" mass="34269">MTTHPLPPKTSVPGQLRAGLLDQVEERLRGLLAGEFDRWHAVNPRAASLVGSITELVRAGGDRIRPVICVTGYLAAGGDPTSTAIVDAAAALELLDTCFLIRSDIRDNAPLRHGIPTLHVSHAAEHERSGWRGESRRFGEGTAVLAGDLALAYADRLASRLPAAAWQLWDELRTERVIGAHTDAACATEYLDDPWPGRCIAGCAKGCGAGWYALHHPLLLGAALAGRQDLATSYRDYARPLHAAWRLRGFLEGGPGYDWDAQMLREVLLGTEERDTAERIISQLVARADRVVDAAPLAPGWRDELAAFAIRISGLSE</sequence>
<protein>
    <submittedName>
        <fullName evidence="2">Polyprenyl synthetase family protein</fullName>
    </submittedName>
</protein>
<dbReference type="Pfam" id="PF00348">
    <property type="entry name" value="polyprenyl_synt"/>
    <property type="match status" value="1"/>
</dbReference>
<evidence type="ECO:0000256" key="1">
    <source>
        <dbReference type="RuleBase" id="RU004466"/>
    </source>
</evidence>
<keyword evidence="1" id="KW-0808">Transferase</keyword>
<dbReference type="InterPro" id="IPR000092">
    <property type="entry name" value="Polyprenyl_synt"/>
</dbReference>
<evidence type="ECO:0000313" key="3">
    <source>
        <dbReference type="Proteomes" id="UP001614394"/>
    </source>
</evidence>
<comment type="similarity">
    <text evidence="1">Belongs to the FPP/GGPP synthase family.</text>
</comment>
<dbReference type="SUPFAM" id="SSF48576">
    <property type="entry name" value="Terpenoid synthases"/>
    <property type="match status" value="1"/>
</dbReference>
<organism evidence="2 3">
    <name type="scientific">Streptomyces fildesensis</name>
    <dbReference type="NCBI Taxonomy" id="375757"/>
    <lineage>
        <taxon>Bacteria</taxon>
        <taxon>Bacillati</taxon>
        <taxon>Actinomycetota</taxon>
        <taxon>Actinomycetes</taxon>
        <taxon>Kitasatosporales</taxon>
        <taxon>Streptomycetaceae</taxon>
        <taxon>Streptomyces</taxon>
    </lineage>
</organism>
<comment type="caution">
    <text evidence="2">The sequence shown here is derived from an EMBL/GenBank/DDBJ whole genome shotgun (WGS) entry which is preliminary data.</text>
</comment>
<dbReference type="InterPro" id="IPR008949">
    <property type="entry name" value="Isoprenoid_synthase_dom_sf"/>
</dbReference>
<dbReference type="EMBL" id="JBITYG010000001">
    <property type="protein sequence ID" value="MFI9099278.1"/>
    <property type="molecule type" value="Genomic_DNA"/>
</dbReference>
<reference evidence="2 3" key="1">
    <citation type="submission" date="2024-10" db="EMBL/GenBank/DDBJ databases">
        <title>The Natural Products Discovery Center: Release of the First 8490 Sequenced Strains for Exploring Actinobacteria Biosynthetic Diversity.</title>
        <authorList>
            <person name="Kalkreuter E."/>
            <person name="Kautsar S.A."/>
            <person name="Yang D."/>
            <person name="Bader C.D."/>
            <person name="Teijaro C.N."/>
            <person name="Fluegel L."/>
            <person name="Davis C.M."/>
            <person name="Simpson J.R."/>
            <person name="Lauterbach L."/>
            <person name="Steele A.D."/>
            <person name="Gui C."/>
            <person name="Meng S."/>
            <person name="Li G."/>
            <person name="Viehrig K."/>
            <person name="Ye F."/>
            <person name="Su P."/>
            <person name="Kiefer A.F."/>
            <person name="Nichols A."/>
            <person name="Cepeda A.J."/>
            <person name="Yan W."/>
            <person name="Fan B."/>
            <person name="Jiang Y."/>
            <person name="Adhikari A."/>
            <person name="Zheng C.-J."/>
            <person name="Schuster L."/>
            <person name="Cowan T.M."/>
            <person name="Smanski M.J."/>
            <person name="Chevrette M.G."/>
            <person name="De Carvalho L.P.S."/>
            <person name="Shen B."/>
        </authorList>
    </citation>
    <scope>NUCLEOTIDE SEQUENCE [LARGE SCALE GENOMIC DNA]</scope>
    <source>
        <strain evidence="2 3">NPDC053399</strain>
    </source>
</reference>
<name>A0ABW8BYN6_9ACTN</name>
<evidence type="ECO:0000313" key="2">
    <source>
        <dbReference type="EMBL" id="MFI9099278.1"/>
    </source>
</evidence>
<gene>
    <name evidence="2" type="ORF">ACIGXA_02050</name>
</gene>